<sequence>MNTTEATIEGGHAHRLFVVANGSHGKAYLKRLGETGYDAVLVWVSPDARAKDSTLGEDRPGRAFASAGATARSAMEYDGKDDSPKEHAKRDLARLMAEEIASALRAGTVQSVVLVAPAPVATAIREHLPNDLRKALAGEEHRDLTALPVAEVFERLDALRHGS</sequence>
<proteinExistence type="predicted"/>
<dbReference type="InterPro" id="IPR019291">
    <property type="entry name" value="Host_attachment_protein"/>
</dbReference>
<evidence type="ECO:0000313" key="2">
    <source>
        <dbReference type="EMBL" id="GGJ00222.1"/>
    </source>
</evidence>
<name>A0A917K4Y3_9PROT</name>
<reference evidence="2" key="2">
    <citation type="submission" date="2020-09" db="EMBL/GenBank/DDBJ databases">
        <authorList>
            <person name="Sun Q."/>
            <person name="Zhou Y."/>
        </authorList>
    </citation>
    <scope>NUCLEOTIDE SEQUENCE</scope>
    <source>
        <strain evidence="2">CGMCC 1.3617</strain>
    </source>
</reference>
<evidence type="ECO:0008006" key="4">
    <source>
        <dbReference type="Google" id="ProtNLM"/>
    </source>
</evidence>
<feature type="region of interest" description="Disordered" evidence="1">
    <location>
        <begin position="51"/>
        <end position="89"/>
    </location>
</feature>
<feature type="compositionally biased region" description="Basic and acidic residues" evidence="1">
    <location>
        <begin position="51"/>
        <end position="61"/>
    </location>
</feature>
<reference evidence="2" key="1">
    <citation type="journal article" date="2014" name="Int. J. Syst. Evol. Microbiol.">
        <title>Complete genome sequence of Corynebacterium casei LMG S-19264T (=DSM 44701T), isolated from a smear-ripened cheese.</title>
        <authorList>
            <consortium name="US DOE Joint Genome Institute (JGI-PGF)"/>
            <person name="Walter F."/>
            <person name="Albersmeier A."/>
            <person name="Kalinowski J."/>
            <person name="Ruckert C."/>
        </authorList>
    </citation>
    <scope>NUCLEOTIDE SEQUENCE</scope>
    <source>
        <strain evidence="2">CGMCC 1.3617</strain>
    </source>
</reference>
<feature type="compositionally biased region" description="Basic and acidic residues" evidence="1">
    <location>
        <begin position="75"/>
        <end position="89"/>
    </location>
</feature>
<feature type="compositionally biased region" description="Low complexity" evidence="1">
    <location>
        <begin position="62"/>
        <end position="74"/>
    </location>
</feature>
<dbReference type="RefSeq" id="WP_188965204.1">
    <property type="nucleotide sequence ID" value="NZ_BMKW01000001.1"/>
</dbReference>
<keyword evidence="3" id="KW-1185">Reference proteome</keyword>
<dbReference type="AlphaFoldDB" id="A0A917K4Y3"/>
<organism evidence="2 3">
    <name type="scientific">Neoroseomonas lacus</name>
    <dbReference type="NCBI Taxonomy" id="287609"/>
    <lineage>
        <taxon>Bacteria</taxon>
        <taxon>Pseudomonadati</taxon>
        <taxon>Pseudomonadota</taxon>
        <taxon>Alphaproteobacteria</taxon>
        <taxon>Acetobacterales</taxon>
        <taxon>Acetobacteraceae</taxon>
        <taxon>Neoroseomonas</taxon>
    </lineage>
</organism>
<accession>A0A917K4Y3</accession>
<dbReference type="EMBL" id="BMKW01000001">
    <property type="protein sequence ID" value="GGJ00222.1"/>
    <property type="molecule type" value="Genomic_DNA"/>
</dbReference>
<evidence type="ECO:0000313" key="3">
    <source>
        <dbReference type="Proteomes" id="UP000661507"/>
    </source>
</evidence>
<dbReference type="Pfam" id="PF10116">
    <property type="entry name" value="Host_attach"/>
    <property type="match status" value="1"/>
</dbReference>
<evidence type="ECO:0000256" key="1">
    <source>
        <dbReference type="SAM" id="MobiDB-lite"/>
    </source>
</evidence>
<comment type="caution">
    <text evidence="2">The sequence shown here is derived from an EMBL/GenBank/DDBJ whole genome shotgun (WGS) entry which is preliminary data.</text>
</comment>
<gene>
    <name evidence="2" type="ORF">GCM10011320_03760</name>
</gene>
<dbReference type="Proteomes" id="UP000661507">
    <property type="component" value="Unassembled WGS sequence"/>
</dbReference>
<protein>
    <recommendedName>
        <fullName evidence="4">Host attachment protein</fullName>
    </recommendedName>
</protein>